<dbReference type="GO" id="GO:0005516">
    <property type="term" value="F:calmodulin binding"/>
    <property type="evidence" value="ECO:0007669"/>
    <property type="project" value="UniProtKB-KW"/>
</dbReference>
<name>G0V1T7_TRYCI</name>
<dbReference type="Pfam" id="PF00612">
    <property type="entry name" value="IQ"/>
    <property type="match status" value="2"/>
</dbReference>
<evidence type="ECO:0000256" key="5">
    <source>
        <dbReference type="SAM" id="MobiDB-lite"/>
    </source>
</evidence>
<evidence type="ECO:0000256" key="1">
    <source>
        <dbReference type="ARBA" id="ARBA00004496"/>
    </source>
</evidence>
<dbReference type="VEuPathDB" id="TriTrypDB:TcIL3000.11.10850"/>
<dbReference type="InterPro" id="IPR027417">
    <property type="entry name" value="P-loop_NTPase"/>
</dbReference>
<dbReference type="InterPro" id="IPR051185">
    <property type="entry name" value="ASPM"/>
</dbReference>
<dbReference type="SMART" id="SM00015">
    <property type="entry name" value="IQ"/>
    <property type="match status" value="3"/>
</dbReference>
<accession>G0V1T7</accession>
<dbReference type="GO" id="GO:0000922">
    <property type="term" value="C:spindle pole"/>
    <property type="evidence" value="ECO:0007669"/>
    <property type="project" value="TreeGrafter"/>
</dbReference>
<feature type="region of interest" description="Disordered" evidence="5">
    <location>
        <begin position="226"/>
        <end position="255"/>
    </location>
</feature>
<proteinExistence type="predicted"/>
<evidence type="ECO:0000256" key="4">
    <source>
        <dbReference type="ARBA" id="ARBA00022860"/>
    </source>
</evidence>
<dbReference type="GO" id="GO:0000278">
    <property type="term" value="P:mitotic cell cycle"/>
    <property type="evidence" value="ECO:0007669"/>
    <property type="project" value="TreeGrafter"/>
</dbReference>
<dbReference type="SUPFAM" id="SSF52540">
    <property type="entry name" value="P-loop containing nucleoside triphosphate hydrolases"/>
    <property type="match status" value="1"/>
</dbReference>
<reference evidence="6" key="1">
    <citation type="journal article" date="2012" name="Proc. Natl. Acad. Sci. U.S.A.">
        <title>Antigenic diversity is generated by distinct evolutionary mechanisms in African trypanosome species.</title>
        <authorList>
            <person name="Jackson A.P."/>
            <person name="Berry A."/>
            <person name="Aslett M."/>
            <person name="Allison H.C."/>
            <person name="Burton P."/>
            <person name="Vavrova-Anderson J."/>
            <person name="Brown R."/>
            <person name="Browne H."/>
            <person name="Corton N."/>
            <person name="Hauser H."/>
            <person name="Gamble J."/>
            <person name="Gilderthorp R."/>
            <person name="Marcello L."/>
            <person name="McQuillan J."/>
            <person name="Otto T.D."/>
            <person name="Quail M.A."/>
            <person name="Sanders M.J."/>
            <person name="van Tonder A."/>
            <person name="Ginger M.L."/>
            <person name="Field M.C."/>
            <person name="Barry J.D."/>
            <person name="Hertz-Fowler C."/>
            <person name="Berriman M."/>
        </authorList>
    </citation>
    <scope>NUCLEOTIDE SEQUENCE</scope>
    <source>
        <strain evidence="6">IL3000</strain>
    </source>
</reference>
<dbReference type="GO" id="GO:0005737">
    <property type="term" value="C:cytoplasm"/>
    <property type="evidence" value="ECO:0007669"/>
    <property type="project" value="UniProtKB-SubCell"/>
</dbReference>
<dbReference type="PROSITE" id="PS50096">
    <property type="entry name" value="IQ"/>
    <property type="match status" value="2"/>
</dbReference>
<dbReference type="Gene3D" id="1.20.5.190">
    <property type="match status" value="1"/>
</dbReference>
<dbReference type="EMBL" id="HE575324">
    <property type="protein sequence ID" value="CCC95608.1"/>
    <property type="molecule type" value="Genomic_DNA"/>
</dbReference>
<keyword evidence="3" id="KW-0677">Repeat</keyword>
<evidence type="ECO:0000256" key="2">
    <source>
        <dbReference type="ARBA" id="ARBA00022490"/>
    </source>
</evidence>
<comment type="subcellular location">
    <subcellularLocation>
        <location evidence="1">Cytoplasm</location>
    </subcellularLocation>
</comment>
<protein>
    <submittedName>
        <fullName evidence="6">Uncharacterized protein TCIL3000_11_10850</fullName>
    </submittedName>
</protein>
<dbReference type="GO" id="GO:0007051">
    <property type="term" value="P:spindle organization"/>
    <property type="evidence" value="ECO:0007669"/>
    <property type="project" value="TreeGrafter"/>
</dbReference>
<dbReference type="PANTHER" id="PTHR22706:SF1">
    <property type="entry name" value="ASSEMBLY FACTOR FOR SPINDLE MICROTUBULES"/>
    <property type="match status" value="1"/>
</dbReference>
<evidence type="ECO:0000256" key="3">
    <source>
        <dbReference type="ARBA" id="ARBA00022737"/>
    </source>
</evidence>
<evidence type="ECO:0000313" key="6">
    <source>
        <dbReference type="EMBL" id="CCC95608.1"/>
    </source>
</evidence>
<dbReference type="PANTHER" id="PTHR22706">
    <property type="entry name" value="ASSEMBLY FACTOR FOR SPINDLE MICROTUBULES"/>
    <property type="match status" value="1"/>
</dbReference>
<keyword evidence="2" id="KW-0963">Cytoplasm</keyword>
<dbReference type="AlphaFoldDB" id="G0V1T7"/>
<sequence>MEASFYAPASCPRLVVAVMDALGAASASYLNEVMAACKIQSTYRMWRERRAYCRLCSAALCIQRVYRGHWDRRRVEMMRQDIATLHERCVYEYYASLIQACFRGYYVRRYKDNFYARRHYIQLTVRASEAVRGAAALELEEQQTREDAEKVNMRLKDYRGATEKIHFMTSTMSLDSIYRRPMDTYSVPTIYGTYVEDDIRRNSSLVRRPELEMTVRTRLKMAAKKAKEASGEWGRRPHDTTMEHTPDKGESADDSGKMMFTVTSGAWNRCGVKGCSLPSINGVGKGYAVRCNVSSHCCTENFLSTNDEESKKIALLVDKKEIELLHKKQRFITRASRNV</sequence>
<dbReference type="GO" id="GO:0051295">
    <property type="term" value="P:establishment of meiotic spindle localization"/>
    <property type="evidence" value="ECO:0007669"/>
    <property type="project" value="TreeGrafter"/>
</dbReference>
<organism evidence="6">
    <name type="scientific">Trypanosoma congolense (strain IL3000)</name>
    <dbReference type="NCBI Taxonomy" id="1068625"/>
    <lineage>
        <taxon>Eukaryota</taxon>
        <taxon>Discoba</taxon>
        <taxon>Euglenozoa</taxon>
        <taxon>Kinetoplastea</taxon>
        <taxon>Metakinetoplastina</taxon>
        <taxon>Trypanosomatida</taxon>
        <taxon>Trypanosomatidae</taxon>
        <taxon>Trypanosoma</taxon>
        <taxon>Nannomonas</taxon>
    </lineage>
</organism>
<dbReference type="InterPro" id="IPR000048">
    <property type="entry name" value="IQ_motif_EF-hand-BS"/>
</dbReference>
<keyword evidence="4" id="KW-0112">Calmodulin-binding</keyword>
<gene>
    <name evidence="6" type="ORF">TCIL3000_11_10850</name>
</gene>